<evidence type="ECO:0000313" key="3">
    <source>
        <dbReference type="EMBL" id="KZS08617.1"/>
    </source>
</evidence>
<evidence type="ECO:0000256" key="1">
    <source>
        <dbReference type="SAM" id="SignalP"/>
    </source>
</evidence>
<organism evidence="3 4">
    <name type="scientific">Daphnia magna</name>
    <dbReference type="NCBI Taxonomy" id="35525"/>
    <lineage>
        <taxon>Eukaryota</taxon>
        <taxon>Metazoa</taxon>
        <taxon>Ecdysozoa</taxon>
        <taxon>Arthropoda</taxon>
        <taxon>Crustacea</taxon>
        <taxon>Branchiopoda</taxon>
        <taxon>Diplostraca</taxon>
        <taxon>Cladocera</taxon>
        <taxon>Anomopoda</taxon>
        <taxon>Daphniidae</taxon>
        <taxon>Daphnia</taxon>
    </lineage>
</organism>
<comment type="caution">
    <text evidence="3">The sequence shown here is derived from an EMBL/GenBank/DDBJ whole genome shotgun (WGS) entry which is preliminary data.</text>
</comment>
<protein>
    <recommendedName>
        <fullName evidence="2">DUF4789 domain-containing protein</fullName>
    </recommendedName>
</protein>
<sequence length="490" mass="54350">MQCNKRLVVFLFSVSILNFGDQKSHVLDTKARRSWIRELLTHVKAKKGIDESETTPLSRKSKHQYHTAHPIVEASLVPLETTSEFSKIFGFGAIKTMHRETTYPYPTATEQPMATEQPTASLSTVPRVAIALGAIAIAIAVAVATQVKEEQIDEIDFVIRSLDNQTPINDLPMPVNGEDFPRDGCGDNSVRVANGNCFPVLTRGPCENIRHWVTIDPITLQGRCTPRLCGPGRVLVVRDGLCNDVQDPIECNGGRRLYYTAYGDPICDCPIGQYPFPNPHDNCVPLFTQGPCQNRYVVTIAEQGRLGCAPTQCESIDNDNLSRQLVPANDGVCYALGSRGSCATTSQFLGYDIFKHRVQCVDFLDPSSPYFSWPAQDDFLGSIYNQLHPEYDEFRVSFVYESLTGKNETEQRRQGANTVGAVQFPGTTIESLLHPCRTGARRGINFKCTNPLIPALRERQLLQVVRTGLRTNCEGNALFIAATGQCRARF</sequence>
<dbReference type="Pfam" id="PF16033">
    <property type="entry name" value="DUF4789"/>
    <property type="match status" value="1"/>
</dbReference>
<dbReference type="PANTHER" id="PTHR21177:SF7">
    <property type="entry name" value="GH11627P"/>
    <property type="match status" value="1"/>
</dbReference>
<feature type="signal peptide" evidence="1">
    <location>
        <begin position="1"/>
        <end position="22"/>
    </location>
</feature>
<evidence type="ECO:0000313" key="4">
    <source>
        <dbReference type="Proteomes" id="UP000076858"/>
    </source>
</evidence>
<accession>A0A164RFT2</accession>
<dbReference type="InterPro" id="IPR031993">
    <property type="entry name" value="DUF4789"/>
</dbReference>
<dbReference type="AlphaFoldDB" id="A0A164RFT2"/>
<dbReference type="OrthoDB" id="6347202at2759"/>
<dbReference type="EMBL" id="LRGB01002190">
    <property type="protein sequence ID" value="KZS08617.1"/>
    <property type="molecule type" value="Genomic_DNA"/>
</dbReference>
<gene>
    <name evidence="3" type="ORF">APZ42_027312</name>
</gene>
<keyword evidence="1" id="KW-0732">Signal</keyword>
<proteinExistence type="predicted"/>
<evidence type="ECO:0000259" key="2">
    <source>
        <dbReference type="Pfam" id="PF16033"/>
    </source>
</evidence>
<dbReference type="Proteomes" id="UP000076858">
    <property type="component" value="Unassembled WGS sequence"/>
</dbReference>
<feature type="chain" id="PRO_5007852810" description="DUF4789 domain-containing protein" evidence="1">
    <location>
        <begin position="23"/>
        <end position="490"/>
    </location>
</feature>
<keyword evidence="4" id="KW-1185">Reference proteome</keyword>
<feature type="domain" description="DUF4789" evidence="2">
    <location>
        <begin position="250"/>
        <end position="342"/>
    </location>
</feature>
<dbReference type="PANTHER" id="PTHR21177">
    <property type="entry name" value="IP06524P-RELATED"/>
    <property type="match status" value="1"/>
</dbReference>
<reference evidence="3 4" key="1">
    <citation type="submission" date="2016-03" db="EMBL/GenBank/DDBJ databases">
        <title>EvidentialGene: Evidence-directed Construction of Genes on Genomes.</title>
        <authorList>
            <person name="Gilbert D.G."/>
            <person name="Choi J.-H."/>
            <person name="Mockaitis K."/>
            <person name="Colbourne J."/>
            <person name="Pfrender M."/>
        </authorList>
    </citation>
    <scope>NUCLEOTIDE SEQUENCE [LARGE SCALE GENOMIC DNA]</scope>
    <source>
        <strain evidence="3 4">Xinb3</strain>
        <tissue evidence="3">Complete organism</tissue>
    </source>
</reference>
<name>A0A164RFT2_9CRUS</name>